<name>A0A6N8DUK3_RHOAC</name>
<reference evidence="1 2" key="1">
    <citation type="submission" date="2019-11" db="EMBL/GenBank/DDBJ databases">
        <title>Whole-genome sequence of a Rhodoblastus acidophilus DSM 142.</title>
        <authorList>
            <person name="Kyndt J.A."/>
            <person name="Meyer T.E."/>
        </authorList>
    </citation>
    <scope>NUCLEOTIDE SEQUENCE [LARGE SCALE GENOMIC DNA]</scope>
    <source>
        <strain evidence="1 2">DSM 142</strain>
    </source>
</reference>
<protein>
    <submittedName>
        <fullName evidence="1">Uncharacterized protein</fullName>
    </submittedName>
</protein>
<proteinExistence type="predicted"/>
<evidence type="ECO:0000313" key="1">
    <source>
        <dbReference type="EMBL" id="MTV33265.1"/>
    </source>
</evidence>
<accession>A0A6N8DUK3</accession>
<dbReference type="Pfam" id="PF24724">
    <property type="entry name" value="DUF7676"/>
    <property type="match status" value="1"/>
</dbReference>
<gene>
    <name evidence="1" type="ORF">GJ654_20010</name>
</gene>
<evidence type="ECO:0000313" key="2">
    <source>
        <dbReference type="Proteomes" id="UP000439113"/>
    </source>
</evidence>
<organism evidence="1 2">
    <name type="scientific">Rhodoblastus acidophilus</name>
    <name type="common">Rhodopseudomonas acidophila</name>
    <dbReference type="NCBI Taxonomy" id="1074"/>
    <lineage>
        <taxon>Bacteria</taxon>
        <taxon>Pseudomonadati</taxon>
        <taxon>Pseudomonadota</taxon>
        <taxon>Alphaproteobacteria</taxon>
        <taxon>Hyphomicrobiales</taxon>
        <taxon>Rhodoblastaceae</taxon>
        <taxon>Rhodoblastus</taxon>
    </lineage>
</organism>
<dbReference type="RefSeq" id="WP_155447945.1">
    <property type="nucleotide sequence ID" value="NZ_JAOQNR010000009.1"/>
</dbReference>
<dbReference type="Gene3D" id="3.40.1570.20">
    <property type="match status" value="1"/>
</dbReference>
<dbReference type="Proteomes" id="UP000439113">
    <property type="component" value="Unassembled WGS sequence"/>
</dbReference>
<dbReference type="EMBL" id="WNKS01000032">
    <property type="protein sequence ID" value="MTV33265.1"/>
    <property type="molecule type" value="Genomic_DNA"/>
</dbReference>
<sequence length="189" mass="21465">MIAHVPPDAFEVGDDGSATLYEYFEASEQNLERLILDIFENEWRRMTAGPWLRGAIFELTFDRKPDVRISQGLVTVDAGSWHFHLTIGGPDQGAAARDRVRKVAFYQWRAERESVKGRSNGVRMWNGHGEQLITCFFPHVLLGDKPNAVGPLDWDNLRSFYEFRTRYLGAPMPDDLEQAGRAPLAVASR</sequence>
<dbReference type="AlphaFoldDB" id="A0A6N8DUK3"/>
<dbReference type="OrthoDB" id="9800692at2"/>
<dbReference type="InterPro" id="IPR056093">
    <property type="entry name" value="DUF7676"/>
</dbReference>
<comment type="caution">
    <text evidence="1">The sequence shown here is derived from an EMBL/GenBank/DDBJ whole genome shotgun (WGS) entry which is preliminary data.</text>
</comment>